<sequence>MSMAHTTFCFTISLILCSFMVDFASASGDYGYGSKPQLFHTPMFHVKKKPLPIGIEGFILCKSGPKTIPIKGGVARITCLAVDENGYQTAPFSILSKPTDSKGYYFATLYPNELNHNKLKLAECKAFLEKSPLETCKVATDVNKGITGAPLSYRRLLDNKKMTLYSVPPFIFSNNGY</sequence>
<gene>
    <name evidence="3" type="ORF">CXB51_017375</name>
</gene>
<accession>A0A8J5YXM5</accession>
<dbReference type="PANTHER" id="PTHR33470:SF50">
    <property type="entry name" value="PROLINE-RICH PROTEIN 1-RELATED"/>
    <property type="match status" value="1"/>
</dbReference>
<reference evidence="3 4" key="1">
    <citation type="journal article" date="2021" name="bioRxiv">
        <title>The Gossypium anomalum genome as a resource for cotton improvement and evolutionary analysis of hybrid incompatibility.</title>
        <authorList>
            <person name="Grover C.E."/>
            <person name="Yuan D."/>
            <person name="Arick M.A."/>
            <person name="Miller E.R."/>
            <person name="Hu G."/>
            <person name="Peterson D.G."/>
            <person name="Wendel J.F."/>
            <person name="Udall J.A."/>
        </authorList>
    </citation>
    <scope>NUCLEOTIDE SEQUENCE [LARGE SCALE GENOMIC DNA]</scope>
    <source>
        <strain evidence="3">JFW-Udall</strain>
        <tissue evidence="3">Leaf</tissue>
    </source>
</reference>
<evidence type="ECO:0000313" key="4">
    <source>
        <dbReference type="Proteomes" id="UP000701853"/>
    </source>
</evidence>
<comment type="caution">
    <text evidence="3">The sequence shown here is derived from an EMBL/GenBank/DDBJ whole genome shotgun (WGS) entry which is preliminary data.</text>
</comment>
<dbReference type="Pfam" id="PF01190">
    <property type="entry name" value="Pollen_Ole_e_1"/>
    <property type="match status" value="1"/>
</dbReference>
<evidence type="ECO:0000256" key="1">
    <source>
        <dbReference type="ARBA" id="ARBA00022729"/>
    </source>
</evidence>
<name>A0A8J5YXM5_9ROSI</name>
<dbReference type="OrthoDB" id="1847243at2759"/>
<dbReference type="EMBL" id="JAHUZN010000007">
    <property type="protein sequence ID" value="KAG8489345.1"/>
    <property type="molecule type" value="Genomic_DNA"/>
</dbReference>
<evidence type="ECO:0000313" key="3">
    <source>
        <dbReference type="EMBL" id="KAG8489345.1"/>
    </source>
</evidence>
<dbReference type="AlphaFoldDB" id="A0A8J5YXM5"/>
<protein>
    <recommendedName>
        <fullName evidence="5">Pollen Ole e 1 allergen and extensin family protein</fullName>
    </recommendedName>
</protein>
<dbReference type="Proteomes" id="UP000701853">
    <property type="component" value="Chromosome 7"/>
</dbReference>
<evidence type="ECO:0000256" key="2">
    <source>
        <dbReference type="SAM" id="SignalP"/>
    </source>
</evidence>
<dbReference type="PANTHER" id="PTHR33470">
    <property type="entry name" value="OS01G0164075 PROTEIN"/>
    <property type="match status" value="1"/>
</dbReference>
<feature type="signal peptide" evidence="2">
    <location>
        <begin position="1"/>
        <end position="26"/>
    </location>
</feature>
<keyword evidence="1 2" id="KW-0732">Signal</keyword>
<proteinExistence type="predicted"/>
<keyword evidence="4" id="KW-1185">Reference proteome</keyword>
<feature type="chain" id="PRO_5035209354" description="Pollen Ole e 1 allergen and extensin family protein" evidence="2">
    <location>
        <begin position="27"/>
        <end position="177"/>
    </location>
</feature>
<dbReference type="GO" id="GO:0009723">
    <property type="term" value="P:response to ethylene"/>
    <property type="evidence" value="ECO:0007669"/>
    <property type="project" value="TreeGrafter"/>
</dbReference>
<dbReference type="GO" id="GO:0071944">
    <property type="term" value="C:cell periphery"/>
    <property type="evidence" value="ECO:0007669"/>
    <property type="project" value="TreeGrafter"/>
</dbReference>
<evidence type="ECO:0008006" key="5">
    <source>
        <dbReference type="Google" id="ProtNLM"/>
    </source>
</evidence>
<organism evidence="3 4">
    <name type="scientific">Gossypium anomalum</name>
    <dbReference type="NCBI Taxonomy" id="47600"/>
    <lineage>
        <taxon>Eukaryota</taxon>
        <taxon>Viridiplantae</taxon>
        <taxon>Streptophyta</taxon>
        <taxon>Embryophyta</taxon>
        <taxon>Tracheophyta</taxon>
        <taxon>Spermatophyta</taxon>
        <taxon>Magnoliopsida</taxon>
        <taxon>eudicotyledons</taxon>
        <taxon>Gunneridae</taxon>
        <taxon>Pentapetalae</taxon>
        <taxon>rosids</taxon>
        <taxon>malvids</taxon>
        <taxon>Malvales</taxon>
        <taxon>Malvaceae</taxon>
        <taxon>Malvoideae</taxon>
        <taxon>Gossypium</taxon>
    </lineage>
</organism>